<sequence length="160" mass="17846">MNPAVYFEQAKQVLNLPADAKLTSAYKFGDQAEQTNQLGALVVAGTKTATASAADLYEADEPLPQVGEYDVVLDANDEPLCVTKTDSVTIKPFSEVDATHAYREGEGDRSLAYWRQVHQDFFEAEYQEMGRKFDLEQAPIVLEQFHVIYPVKSEVSDFSD</sequence>
<evidence type="ECO:0000313" key="2">
    <source>
        <dbReference type="EMBL" id="VDG28554.1"/>
    </source>
</evidence>
<dbReference type="Proteomes" id="UP000289996">
    <property type="component" value="Unassembled WGS sequence"/>
</dbReference>
<dbReference type="Gene3D" id="3.10.400.10">
    <property type="entry name" value="Sulfate adenylyltransferase"/>
    <property type="match status" value="1"/>
</dbReference>
<dbReference type="SUPFAM" id="SSF88697">
    <property type="entry name" value="PUA domain-like"/>
    <property type="match status" value="1"/>
</dbReference>
<feature type="domain" description="ASCH" evidence="1">
    <location>
        <begin position="26"/>
        <end position="149"/>
    </location>
</feature>
<dbReference type="EMBL" id="UYIG01000113">
    <property type="protein sequence ID" value="VDG28554.1"/>
    <property type="molecule type" value="Genomic_DNA"/>
</dbReference>
<dbReference type="InterPro" id="IPR015947">
    <property type="entry name" value="PUA-like_sf"/>
</dbReference>
<gene>
    <name evidence="2" type="ORF">MUDAN_MDHGFNIF_02984</name>
</gene>
<dbReference type="InterPro" id="IPR009326">
    <property type="entry name" value="DUF984"/>
</dbReference>
<dbReference type="SMART" id="SM01022">
    <property type="entry name" value="ASCH"/>
    <property type="match status" value="1"/>
</dbReference>
<organism evidence="2 3">
    <name type="scientific">Lactiplantibacillus mudanjiangensis</name>
    <dbReference type="NCBI Taxonomy" id="1296538"/>
    <lineage>
        <taxon>Bacteria</taxon>
        <taxon>Bacillati</taxon>
        <taxon>Bacillota</taxon>
        <taxon>Bacilli</taxon>
        <taxon>Lactobacillales</taxon>
        <taxon>Lactobacillaceae</taxon>
        <taxon>Lactiplantibacillus</taxon>
    </lineage>
</organism>
<dbReference type="PIRSF" id="PIRSF021320">
    <property type="entry name" value="DUF984"/>
    <property type="match status" value="1"/>
</dbReference>
<name>A0A660E6C3_9LACO</name>
<proteinExistence type="predicted"/>
<dbReference type="RefSeq" id="WP_130851786.1">
    <property type="nucleotide sequence ID" value="NZ_UYIG01000113.1"/>
</dbReference>
<reference evidence="2 3" key="1">
    <citation type="submission" date="2018-11" db="EMBL/GenBank/DDBJ databases">
        <authorList>
            <person name="Wuyts S."/>
        </authorList>
    </citation>
    <scope>NUCLEOTIDE SEQUENCE [LARGE SCALE GENOMIC DNA]</scope>
    <source>
        <strain evidence="2">Lactobacillus mudanjiangensis AMBF249</strain>
    </source>
</reference>
<evidence type="ECO:0000313" key="3">
    <source>
        <dbReference type="Proteomes" id="UP000289996"/>
    </source>
</evidence>
<dbReference type="AlphaFoldDB" id="A0A660E6C3"/>
<accession>A0A660E6C3</accession>
<dbReference type="PANTHER" id="PTHR39203:SF1">
    <property type="entry name" value="CYTOPLASMIC PROTEIN"/>
    <property type="match status" value="1"/>
</dbReference>
<evidence type="ECO:0000259" key="1">
    <source>
        <dbReference type="SMART" id="SM01022"/>
    </source>
</evidence>
<dbReference type="OrthoDB" id="9807542at2"/>
<keyword evidence="3" id="KW-1185">Reference proteome</keyword>
<dbReference type="CDD" id="cd06553">
    <property type="entry name" value="ASCH_Ef3133_like"/>
    <property type="match status" value="1"/>
</dbReference>
<protein>
    <recommendedName>
        <fullName evidence="1">ASCH domain-containing protein</fullName>
    </recommendedName>
</protein>
<dbReference type="InterPro" id="IPR007374">
    <property type="entry name" value="ASCH_domain"/>
</dbReference>
<dbReference type="PANTHER" id="PTHR39203">
    <property type="entry name" value="CYTOPLASMIC PROTEIN-RELATED"/>
    <property type="match status" value="1"/>
</dbReference>
<dbReference type="Pfam" id="PF04266">
    <property type="entry name" value="ASCH"/>
    <property type="match status" value="1"/>
</dbReference>